<accession>A0A9W9WCM8</accession>
<proteinExistence type="predicted"/>
<evidence type="ECO:0000313" key="2">
    <source>
        <dbReference type="EMBL" id="KAJ5414941.1"/>
    </source>
</evidence>
<reference evidence="2" key="2">
    <citation type="journal article" date="2023" name="IMA Fungus">
        <title>Comparative genomic study of the Penicillium genus elucidates a diverse pangenome and 15 lateral gene transfer events.</title>
        <authorList>
            <person name="Petersen C."/>
            <person name="Sorensen T."/>
            <person name="Nielsen M.R."/>
            <person name="Sondergaard T.E."/>
            <person name="Sorensen J.L."/>
            <person name="Fitzpatrick D.A."/>
            <person name="Frisvad J.C."/>
            <person name="Nielsen K.L."/>
        </authorList>
    </citation>
    <scope>NUCLEOTIDE SEQUENCE</scope>
    <source>
        <strain evidence="2">IBT 29677</strain>
    </source>
</reference>
<dbReference type="RefSeq" id="XP_056494787.1">
    <property type="nucleotide sequence ID" value="XM_056624686.1"/>
</dbReference>
<dbReference type="AlphaFoldDB" id="A0A9W9WCM8"/>
<evidence type="ECO:0000256" key="1">
    <source>
        <dbReference type="SAM" id="MobiDB-lite"/>
    </source>
</evidence>
<dbReference type="Proteomes" id="UP001147747">
    <property type="component" value="Unassembled WGS sequence"/>
</dbReference>
<feature type="compositionally biased region" description="Low complexity" evidence="1">
    <location>
        <begin position="32"/>
        <end position="41"/>
    </location>
</feature>
<feature type="compositionally biased region" description="Polar residues" evidence="1">
    <location>
        <begin position="80"/>
        <end position="92"/>
    </location>
</feature>
<feature type="compositionally biased region" description="Basic and acidic residues" evidence="1">
    <location>
        <begin position="42"/>
        <end position="62"/>
    </location>
</feature>
<gene>
    <name evidence="2" type="ORF">N7509_000039</name>
</gene>
<organism evidence="2 3">
    <name type="scientific">Penicillium cosmopolitanum</name>
    <dbReference type="NCBI Taxonomy" id="1131564"/>
    <lineage>
        <taxon>Eukaryota</taxon>
        <taxon>Fungi</taxon>
        <taxon>Dikarya</taxon>
        <taxon>Ascomycota</taxon>
        <taxon>Pezizomycotina</taxon>
        <taxon>Eurotiomycetes</taxon>
        <taxon>Eurotiomycetidae</taxon>
        <taxon>Eurotiales</taxon>
        <taxon>Aspergillaceae</taxon>
        <taxon>Penicillium</taxon>
    </lineage>
</organism>
<dbReference type="EMBL" id="JAPZBU010000001">
    <property type="protein sequence ID" value="KAJ5414941.1"/>
    <property type="molecule type" value="Genomic_DNA"/>
</dbReference>
<reference evidence="2" key="1">
    <citation type="submission" date="2022-12" db="EMBL/GenBank/DDBJ databases">
        <authorList>
            <person name="Petersen C."/>
        </authorList>
    </citation>
    <scope>NUCLEOTIDE SEQUENCE</scope>
    <source>
        <strain evidence="2">IBT 29677</strain>
    </source>
</reference>
<keyword evidence="3" id="KW-1185">Reference proteome</keyword>
<evidence type="ECO:0000313" key="3">
    <source>
        <dbReference type="Proteomes" id="UP001147747"/>
    </source>
</evidence>
<name>A0A9W9WCM8_9EURO</name>
<dbReference type="GeneID" id="81363666"/>
<protein>
    <submittedName>
        <fullName evidence="2">Uncharacterized protein</fullName>
    </submittedName>
</protein>
<feature type="region of interest" description="Disordered" evidence="1">
    <location>
        <begin position="20"/>
        <end position="102"/>
    </location>
</feature>
<comment type="caution">
    <text evidence="2">The sequence shown here is derived from an EMBL/GenBank/DDBJ whole genome shotgun (WGS) entry which is preliminary data.</text>
</comment>
<sequence length="102" mass="11500">MDNRGASKNQTGTLRAQLQKALEENREDSSGCEDTTTTTSSEDNHIVRADRDRSVFHKDPQSRHHHRLQPVSDRRRQAVDSLSNRMSGNSESASKKAVKRAK</sequence>